<feature type="domain" description="GerMN" evidence="1">
    <location>
        <begin position="74"/>
        <end position="161"/>
    </location>
</feature>
<dbReference type="SMART" id="SM00909">
    <property type="entry name" value="Germane"/>
    <property type="match status" value="1"/>
</dbReference>
<dbReference type="PROSITE" id="PS51257">
    <property type="entry name" value="PROKAR_LIPOPROTEIN"/>
    <property type="match status" value="1"/>
</dbReference>
<dbReference type="EMBL" id="CP059066">
    <property type="protein sequence ID" value="QSQ07702.1"/>
    <property type="molecule type" value="Genomic_DNA"/>
</dbReference>
<dbReference type="AlphaFoldDB" id="A0A8A0RII3"/>
<sequence>MCKRSFPMIATVLCVIWLISGCEILPTEVIKPGEPVVSPTSQKELINVTLYFSDDKAMGVVPEERKVPKGESLEKIIIQELIKGPLDPTLKPSLPKGIDIRSIDTIGGIAYVNFTGDVKNRIVGATAEMIAIDSIVFSLTELPDVIGVQFLIEGKREETIGGHSSILEPVYRRIKVGQIYNSEDRNRYNQWKASQGKEQWRFDPIEVAKRDGRMAGFLPGDEFELVSIKNKGTDSETGEAIIDVVHNGKSYKIQLIQPFGPGEDKIWVVNNVTTNFTEIPPVRYEEGERFIYGIVKEVDYVNRILTIERAYHFNPDSQVEIGVEIPVIQDAIIHIQKIIGKDEFGSYKRKEIDGEFIDIKAGAEVGMILTKDKNVRAVIVTPRE</sequence>
<protein>
    <recommendedName>
        <fullName evidence="1">GerMN domain-containing protein</fullName>
    </recommendedName>
</protein>
<keyword evidence="3" id="KW-1185">Reference proteome</keyword>
<dbReference type="KEGG" id="kme:H0A61_00018"/>
<evidence type="ECO:0000259" key="1">
    <source>
        <dbReference type="SMART" id="SM00909"/>
    </source>
</evidence>
<reference evidence="2" key="1">
    <citation type="submission" date="2020-07" db="EMBL/GenBank/DDBJ databases">
        <title>Koleobacter methoxysyntrophicus gen. nov., sp. nov., a novel anaerobic bacterium isolated from deep subsurface oil field and proposal of Koleobacterales ord. nov. in the phylum Firmicutes.</title>
        <authorList>
            <person name="Sakamoto S."/>
            <person name="Tamaki H."/>
        </authorList>
    </citation>
    <scope>NUCLEOTIDE SEQUENCE</scope>
    <source>
        <strain evidence="2">NRmbB1</strain>
    </source>
</reference>
<gene>
    <name evidence="2" type="ORF">H0A61_00018</name>
</gene>
<dbReference type="RefSeq" id="WP_206707961.1">
    <property type="nucleotide sequence ID" value="NZ_CP059066.1"/>
</dbReference>
<dbReference type="InterPro" id="IPR019606">
    <property type="entry name" value="GerMN"/>
</dbReference>
<evidence type="ECO:0000313" key="2">
    <source>
        <dbReference type="EMBL" id="QSQ07702.1"/>
    </source>
</evidence>
<name>A0A8A0RII3_9FIRM</name>
<proteinExistence type="predicted"/>
<evidence type="ECO:0000313" key="3">
    <source>
        <dbReference type="Proteomes" id="UP000662904"/>
    </source>
</evidence>
<dbReference type="Pfam" id="PF10646">
    <property type="entry name" value="Germane"/>
    <property type="match status" value="1"/>
</dbReference>
<dbReference type="Proteomes" id="UP000662904">
    <property type="component" value="Chromosome"/>
</dbReference>
<organism evidence="2 3">
    <name type="scientific">Koleobacter methoxysyntrophicus</name>
    <dbReference type="NCBI Taxonomy" id="2751313"/>
    <lineage>
        <taxon>Bacteria</taxon>
        <taxon>Bacillati</taxon>
        <taxon>Bacillota</taxon>
        <taxon>Clostridia</taxon>
        <taxon>Koleobacterales</taxon>
        <taxon>Koleobacteraceae</taxon>
        <taxon>Koleobacter</taxon>
    </lineage>
</organism>
<accession>A0A8A0RII3</accession>